<evidence type="ECO:0000313" key="1">
    <source>
        <dbReference type="EMBL" id="ALB21979.1"/>
    </source>
</evidence>
<organism evidence="1 2">
    <name type="scientific">Piscirickettsia salmonis</name>
    <dbReference type="NCBI Taxonomy" id="1238"/>
    <lineage>
        <taxon>Bacteria</taxon>
        <taxon>Pseudomonadati</taxon>
        <taxon>Pseudomonadota</taxon>
        <taxon>Gammaproteobacteria</taxon>
        <taxon>Thiotrichales</taxon>
        <taxon>Piscirickettsiaceae</taxon>
        <taxon>Piscirickettsia</taxon>
    </lineage>
</organism>
<sequence length="44" mass="5003">MGKRHVTKYTEEFKKSSAKLAVDSNQAISRCEPWSAKHGVSRPR</sequence>
<name>A0AAC8VG63_PISSA</name>
<dbReference type="Proteomes" id="UP000029558">
    <property type="component" value="Chromosome"/>
</dbReference>
<protein>
    <recommendedName>
        <fullName evidence="3">Transposase</fullName>
    </recommendedName>
</protein>
<proteinExistence type="predicted"/>
<reference evidence="1 2" key="1">
    <citation type="journal article" date="2014" name="Genome Announc.">
        <title>Comparative Genome Analysis of Two Isolates of the Fish Pathogen Piscirickettsia salmonis from Different Hosts Reveals Major Differences in Virulence-Associated Secretion Systems.</title>
        <authorList>
            <person name="Bohle H."/>
            <person name="Henriquez P."/>
            <person name="Grothusen H."/>
            <person name="Navas E."/>
            <person name="Sandoval A."/>
            <person name="Bustamante F."/>
            <person name="Bustos P."/>
            <person name="Mancilla M."/>
        </authorList>
    </citation>
    <scope>NUCLEOTIDE SEQUENCE [LARGE SCALE GENOMIC DNA]</scope>
    <source>
        <strain evidence="2">B1-32597</strain>
    </source>
</reference>
<dbReference type="RefSeq" id="WP_257721288.1">
    <property type="nucleotide sequence ID" value="NZ_CP012508.1"/>
</dbReference>
<dbReference type="EMBL" id="CP012508">
    <property type="protein sequence ID" value="ALB21979.1"/>
    <property type="molecule type" value="Genomic_DNA"/>
</dbReference>
<evidence type="ECO:0008006" key="3">
    <source>
        <dbReference type="Google" id="ProtNLM"/>
    </source>
</evidence>
<evidence type="ECO:0000313" key="2">
    <source>
        <dbReference type="Proteomes" id="UP000029558"/>
    </source>
</evidence>
<gene>
    <name evidence="1" type="ORF">KU39_796</name>
</gene>
<accession>A0AAC8VG63</accession>
<dbReference type="AlphaFoldDB" id="A0AAC8VG63"/>